<evidence type="ECO:0000313" key="1">
    <source>
        <dbReference type="EMBL" id="MDY0747638.1"/>
    </source>
</evidence>
<organism evidence="1 2">
    <name type="scientific">Roseateles agri</name>
    <dbReference type="NCBI Taxonomy" id="3098619"/>
    <lineage>
        <taxon>Bacteria</taxon>
        <taxon>Pseudomonadati</taxon>
        <taxon>Pseudomonadota</taxon>
        <taxon>Betaproteobacteria</taxon>
        <taxon>Burkholderiales</taxon>
        <taxon>Sphaerotilaceae</taxon>
        <taxon>Roseateles</taxon>
    </lineage>
</organism>
<comment type="caution">
    <text evidence="1">The sequence shown here is derived from an EMBL/GenBank/DDBJ whole genome shotgun (WGS) entry which is preliminary data.</text>
</comment>
<reference evidence="1 2" key="1">
    <citation type="submission" date="2023-11" db="EMBL/GenBank/DDBJ databases">
        <title>Paucibacter sp. nov., isolated from fresh soil in Korea.</title>
        <authorList>
            <person name="Le N.T.T."/>
        </authorList>
    </citation>
    <scope>NUCLEOTIDE SEQUENCE [LARGE SCALE GENOMIC DNA]</scope>
    <source>
        <strain evidence="1 2">R3-3</strain>
    </source>
</reference>
<evidence type="ECO:0000313" key="2">
    <source>
        <dbReference type="Proteomes" id="UP001285263"/>
    </source>
</evidence>
<dbReference type="Proteomes" id="UP001285263">
    <property type="component" value="Unassembled WGS sequence"/>
</dbReference>
<gene>
    <name evidence="1" type="ORF">SNE35_24260</name>
</gene>
<accession>A0ABU5DMU5</accession>
<proteinExistence type="predicted"/>
<protein>
    <submittedName>
        <fullName evidence="1">Uncharacterized protein</fullName>
    </submittedName>
</protein>
<keyword evidence="2" id="KW-1185">Reference proteome</keyword>
<dbReference type="RefSeq" id="WP_320425600.1">
    <property type="nucleotide sequence ID" value="NZ_JAXCLA010000008.1"/>
</dbReference>
<sequence length="69" mass="7462">MTQIVLAIAERASLYFFPPAVGGKVVPEEVQQGLQDNGLITAPQADGRRRLTQLGDKVRLGSVKVTIKD</sequence>
<name>A0ABU5DMU5_9BURK</name>
<dbReference type="EMBL" id="JAXCLA010000008">
    <property type="protein sequence ID" value="MDY0747638.1"/>
    <property type="molecule type" value="Genomic_DNA"/>
</dbReference>